<evidence type="ECO:0000313" key="3">
    <source>
        <dbReference type="Proteomes" id="UP001611383"/>
    </source>
</evidence>
<dbReference type="RefSeq" id="WP_395821648.1">
    <property type="nucleotide sequence ID" value="NZ_CP043494.1"/>
</dbReference>
<reference evidence="2 3" key="1">
    <citation type="submission" date="2019-08" db="EMBL/GenBank/DDBJ databases">
        <title>Archangium and Cystobacter genomes.</title>
        <authorList>
            <person name="Chen I.-C.K."/>
            <person name="Wielgoss S."/>
        </authorList>
    </citation>
    <scope>NUCLEOTIDE SEQUENCE [LARGE SCALE GENOMIC DNA]</scope>
    <source>
        <strain evidence="2 3">Cbm 6</strain>
    </source>
</reference>
<dbReference type="InterPro" id="IPR008271">
    <property type="entry name" value="Ser/Thr_kinase_AS"/>
</dbReference>
<dbReference type="Pfam" id="PF07714">
    <property type="entry name" value="PK_Tyr_Ser-Thr"/>
    <property type="match status" value="1"/>
</dbReference>
<gene>
    <name evidence="2" type="ORF">F0U60_18565</name>
</gene>
<keyword evidence="2" id="KW-0418">Kinase</keyword>
<dbReference type="SUPFAM" id="SSF56112">
    <property type="entry name" value="Protein kinase-like (PK-like)"/>
    <property type="match status" value="1"/>
</dbReference>
<keyword evidence="3" id="KW-1185">Reference proteome</keyword>
<name>A0ABY9WV32_9BACT</name>
<dbReference type="InterPro" id="IPR001245">
    <property type="entry name" value="Ser-Thr/Tyr_kinase_cat_dom"/>
</dbReference>
<evidence type="ECO:0000259" key="1">
    <source>
        <dbReference type="PROSITE" id="PS50011"/>
    </source>
</evidence>
<feature type="domain" description="Protein kinase" evidence="1">
    <location>
        <begin position="25"/>
        <end position="309"/>
    </location>
</feature>
<dbReference type="GO" id="GO:0016301">
    <property type="term" value="F:kinase activity"/>
    <property type="evidence" value="ECO:0007669"/>
    <property type="project" value="UniProtKB-KW"/>
</dbReference>
<dbReference type="Gene3D" id="1.10.510.10">
    <property type="entry name" value="Transferase(Phosphotransferase) domain 1"/>
    <property type="match status" value="1"/>
</dbReference>
<keyword evidence="2" id="KW-0808">Transferase</keyword>
<protein>
    <submittedName>
        <fullName evidence="2">Protein kinase</fullName>
    </submittedName>
</protein>
<dbReference type="PROSITE" id="PS00108">
    <property type="entry name" value="PROTEIN_KINASE_ST"/>
    <property type="match status" value="1"/>
</dbReference>
<dbReference type="EMBL" id="CP043494">
    <property type="protein sequence ID" value="WNG45892.1"/>
    <property type="molecule type" value="Genomic_DNA"/>
</dbReference>
<accession>A0ABY9WV32</accession>
<proteinExistence type="predicted"/>
<dbReference type="InterPro" id="IPR011009">
    <property type="entry name" value="Kinase-like_dom_sf"/>
</dbReference>
<organism evidence="2 3">
    <name type="scientific">Archangium minus</name>
    <dbReference type="NCBI Taxonomy" id="83450"/>
    <lineage>
        <taxon>Bacteria</taxon>
        <taxon>Pseudomonadati</taxon>
        <taxon>Myxococcota</taxon>
        <taxon>Myxococcia</taxon>
        <taxon>Myxococcales</taxon>
        <taxon>Cystobacterineae</taxon>
        <taxon>Archangiaceae</taxon>
        <taxon>Archangium</taxon>
    </lineage>
</organism>
<dbReference type="Proteomes" id="UP001611383">
    <property type="component" value="Chromosome"/>
</dbReference>
<dbReference type="InterPro" id="IPR000719">
    <property type="entry name" value="Prot_kinase_dom"/>
</dbReference>
<dbReference type="PANTHER" id="PTHR23257">
    <property type="entry name" value="SERINE-THREONINE PROTEIN KINASE"/>
    <property type="match status" value="1"/>
</dbReference>
<dbReference type="SMART" id="SM00220">
    <property type="entry name" value="S_TKc"/>
    <property type="match status" value="1"/>
</dbReference>
<evidence type="ECO:0000313" key="2">
    <source>
        <dbReference type="EMBL" id="WNG45892.1"/>
    </source>
</evidence>
<sequence>MAFLLDSGFPEEEIQRFVEILLSKYGKVTHRSGGMCGSVFFFDQGENAHPRYIAVKVPRAPSDNPAERHRRFLREIQIQHNTFSHEFVCHPFDYEIVFDTPVALYRATSGDLSKWIPQAGFSNAGRLSTLSYLCAALIHCRQRGVLNHQDLKPQNVLMRDYRSDFDGLPVEDVYTVPLLADFGLANMSLEHDRADGPKPYMSPEQWSENKANGASDVFSFGVIMYEVMTRGIHPIGERVSDWWPTPREGNSKKWLRDDHWKRWAKAGNAIAPNPQVSGDFERLVRDCMSPKPELRPSFEEVQGRLLRLLRSLDSRAYAQANFRINYANSNVGTVDDWPYRNHRLERLLKLLEIDESGIVG</sequence>
<dbReference type="InterPro" id="IPR050167">
    <property type="entry name" value="Ser_Thr_protein_kinase"/>
</dbReference>
<dbReference type="PROSITE" id="PS50011">
    <property type="entry name" value="PROTEIN_KINASE_DOM"/>
    <property type="match status" value="1"/>
</dbReference>